<dbReference type="InterPro" id="IPR045371">
    <property type="entry name" value="ADAMTS_CR_3"/>
</dbReference>
<dbReference type="FunFam" id="2.20.100.10:FF:000005">
    <property type="entry name" value="ADAM metallopeptidase with thrombospondin type 1 motif 9"/>
    <property type="match status" value="3"/>
</dbReference>
<evidence type="ECO:0000259" key="7">
    <source>
        <dbReference type="PROSITE" id="PS50900"/>
    </source>
</evidence>
<dbReference type="InterPro" id="IPR036383">
    <property type="entry name" value="TSP1_rpt_sf"/>
</dbReference>
<reference evidence="8" key="1">
    <citation type="submission" date="2018-05" db="EMBL/GenBank/DDBJ databases">
        <authorList>
            <person name="Datahose"/>
        </authorList>
    </citation>
    <scope>NUCLEOTIDE SEQUENCE</scope>
</reference>
<dbReference type="Proteomes" id="UP000265100">
    <property type="component" value="Chromosome 11"/>
</dbReference>
<dbReference type="InterPro" id="IPR010294">
    <property type="entry name" value="ADAMTS_spacer1"/>
</dbReference>
<dbReference type="PANTHER" id="PTHR13723:SF312">
    <property type="entry name" value="THROMBOSPONDIN TYPE-1 DOMAIN-CONTAINING PROTEIN 4-LIKE ISOFORM X1"/>
    <property type="match status" value="1"/>
</dbReference>
<organism evidence="8 9">
    <name type="scientific">Astatotilapia calliptera</name>
    <name type="common">Eastern happy</name>
    <name type="synonym">Chromis callipterus</name>
    <dbReference type="NCBI Taxonomy" id="8154"/>
    <lineage>
        <taxon>Eukaryota</taxon>
        <taxon>Metazoa</taxon>
        <taxon>Chordata</taxon>
        <taxon>Craniata</taxon>
        <taxon>Vertebrata</taxon>
        <taxon>Euteleostomi</taxon>
        <taxon>Actinopterygii</taxon>
        <taxon>Neopterygii</taxon>
        <taxon>Teleostei</taxon>
        <taxon>Neoteleostei</taxon>
        <taxon>Acanthomorphata</taxon>
        <taxon>Ovalentaria</taxon>
        <taxon>Cichlomorphae</taxon>
        <taxon>Cichliformes</taxon>
        <taxon>Cichlidae</taxon>
        <taxon>African cichlids</taxon>
        <taxon>Pseudocrenilabrinae</taxon>
        <taxon>Haplochromini</taxon>
        <taxon>Astatotilapia</taxon>
    </lineage>
</organism>
<keyword evidence="4" id="KW-0677">Repeat</keyword>
<feature type="region of interest" description="Disordered" evidence="5">
    <location>
        <begin position="76"/>
        <end position="338"/>
    </location>
</feature>
<dbReference type="Pfam" id="PF19030">
    <property type="entry name" value="TSP1_ADAMTS"/>
    <property type="match status" value="6"/>
</dbReference>
<dbReference type="SUPFAM" id="SSF82895">
    <property type="entry name" value="TSP-1 type 1 repeat"/>
    <property type="match status" value="7"/>
</dbReference>
<name>A0AAX7SW72_ASTCA</name>
<feature type="domain" description="PLAC" evidence="7">
    <location>
        <begin position="967"/>
        <end position="1004"/>
    </location>
</feature>
<dbReference type="PANTHER" id="PTHR13723">
    <property type="entry name" value="ADAMTS A DISINTEGRIN AND METALLOPROTEASE WITH THROMBOSPONDIN MOTIFS PROTEASE"/>
    <property type="match status" value="1"/>
</dbReference>
<feature type="compositionally biased region" description="Low complexity" evidence="5">
    <location>
        <begin position="236"/>
        <end position="255"/>
    </location>
</feature>
<reference evidence="8" key="3">
    <citation type="submission" date="2025-09" db="UniProtKB">
        <authorList>
            <consortium name="Ensembl"/>
        </authorList>
    </citation>
    <scope>IDENTIFICATION</scope>
</reference>
<protein>
    <recommendedName>
        <fullName evidence="7">PLAC domain-containing protein</fullName>
    </recommendedName>
</protein>
<dbReference type="Pfam" id="PF19236">
    <property type="entry name" value="ADAMTS_CR_3"/>
    <property type="match status" value="1"/>
</dbReference>
<dbReference type="Pfam" id="PF05986">
    <property type="entry name" value="ADAMTS_spacer1"/>
    <property type="match status" value="1"/>
</dbReference>
<accession>A0AAX7SW72</accession>
<reference evidence="8" key="2">
    <citation type="submission" date="2025-08" db="UniProtKB">
        <authorList>
            <consortium name="Ensembl"/>
        </authorList>
    </citation>
    <scope>IDENTIFICATION</scope>
</reference>
<keyword evidence="6" id="KW-1133">Transmembrane helix</keyword>
<keyword evidence="9" id="KW-1185">Reference proteome</keyword>
<dbReference type="GO" id="GO:0030198">
    <property type="term" value="P:extracellular matrix organization"/>
    <property type="evidence" value="ECO:0007669"/>
    <property type="project" value="TreeGrafter"/>
</dbReference>
<evidence type="ECO:0000256" key="3">
    <source>
        <dbReference type="ARBA" id="ARBA00022729"/>
    </source>
</evidence>
<evidence type="ECO:0000313" key="9">
    <source>
        <dbReference type="Proteomes" id="UP000265100"/>
    </source>
</evidence>
<dbReference type="AlphaFoldDB" id="A0AAX7SW72"/>
<dbReference type="GeneTree" id="ENSGT00940000156594"/>
<proteinExistence type="predicted"/>
<feature type="compositionally biased region" description="Pro residues" evidence="5">
    <location>
        <begin position="265"/>
        <end position="274"/>
    </location>
</feature>
<dbReference type="InterPro" id="IPR050439">
    <property type="entry name" value="ADAMTS_ADAMTS-like"/>
</dbReference>
<dbReference type="Gene3D" id="2.20.100.10">
    <property type="entry name" value="Thrombospondin type-1 (TSP1) repeat"/>
    <property type="match status" value="7"/>
</dbReference>
<dbReference type="GO" id="GO:0031012">
    <property type="term" value="C:extracellular matrix"/>
    <property type="evidence" value="ECO:0007669"/>
    <property type="project" value="TreeGrafter"/>
</dbReference>
<evidence type="ECO:0000313" key="8">
    <source>
        <dbReference type="Ensembl" id="ENSACLP00000048692.1"/>
    </source>
</evidence>
<sequence length="1010" mass="111129">MVLCCIHNSIKILRPENFYVCLILAPLFIDSLCVFVSQVAGRRSRQVFEPAAGVWSTWGEWSECSQTCGVGISQRSRKCLPPPPPQAPPLSHSPPNWAVSTNQNPGLPLYRDTPAEGGGGPPIPAQTNRSPPLYQPEFSSNNQDPVIRPGQFGYGRVPFSLPLHRQNRQARHTVNESNRGEEEEAERGERDRQEEENAEREISETPAAEKVPTVPTIRPLLRPSHTHTQHGRARGQVPPSRPLSRSSLPSVFSSRQRFDWSSVTAPPPPVPPLSRPYSPAAGSPFSPPLHRSSPVHRDRELHPAFSPQAPPAGSIYPLQHPHVSHLGMESGREGGAPRTYTCAGPEKEYRRCFSQVCRGGALDSRAEQCAAFNTNEFIGRLYNWEPFTEVGADKQCELTCRPAGYRFYVRQSERVRDGTPCFNVSTNDVCVEGQCLTEGCDGVLGSGSVIDKCGVCGGRETSCRKVTGSFHNTTVPLGYHKILDIPPGATFINITERRASPNYLAMRSGTGASVVNGRWAVDPPGEYQAGGTTFTYTRPRAQAEGEEAKGESLWAPGPTKTQLQLYVSSERTHGPALQNYDLLRETCIRSAPNRNARIPPRTDLPLDTLPPFVWKRSGLTECSASCGKGTQNRLIVCVSRDTDEEVSESKCDSAAKPVPEEEPCNTHPCPPFWEASSWSECSVSCGPGVQQRQLQCRQSFGDRSTMVHPQRCADLTQPVLTQPCQLRLCSHWEVSSNWSQCSVDCGVGKRTRSVRCVSDQGDVVNEKECSSRARPQGSEECNMGPCVTNWYFTDWLKTCSAQCGPGVQKREVVCLTRGGVREGGEGGDCVGDKPAEMKACNGGPCVPVAMWYSSPWTQCNVPCGDGTQRRDIICVQKMGNDFTVVPDAECAKLDKPASVQQCKMGACQAQWFTTEWSACSKSCGKGLQMREVRCLTPEKKHSHECDSSTKPVQEQICNTIPCSPQVSDENCRDVRQQCELVVQARLCVYTYYKKVCCASCVQSAQRAKRH</sequence>
<dbReference type="PROSITE" id="PS50092">
    <property type="entry name" value="TSP1"/>
    <property type="match status" value="6"/>
</dbReference>
<dbReference type="SMART" id="SM00209">
    <property type="entry name" value="TSP1"/>
    <property type="match status" value="7"/>
</dbReference>
<dbReference type="InterPro" id="IPR000884">
    <property type="entry name" value="TSP1_rpt"/>
</dbReference>
<keyword evidence="2" id="KW-0964">Secreted</keyword>
<evidence type="ECO:0000256" key="2">
    <source>
        <dbReference type="ARBA" id="ARBA00022525"/>
    </source>
</evidence>
<feature type="transmembrane region" description="Helical" evidence="6">
    <location>
        <begin position="18"/>
        <end position="40"/>
    </location>
</feature>
<keyword evidence="6" id="KW-0472">Membrane</keyword>
<dbReference type="Pfam" id="PF00090">
    <property type="entry name" value="TSP_1"/>
    <property type="match status" value="1"/>
</dbReference>
<comment type="subcellular location">
    <subcellularLocation>
        <location evidence="1">Secreted</location>
    </subcellularLocation>
</comment>
<keyword evidence="3" id="KW-0732">Signal</keyword>
<keyword evidence="6" id="KW-0812">Transmembrane</keyword>
<evidence type="ECO:0000256" key="5">
    <source>
        <dbReference type="SAM" id="MobiDB-lite"/>
    </source>
</evidence>
<feature type="compositionally biased region" description="Basic and acidic residues" evidence="5">
    <location>
        <begin position="187"/>
        <end position="203"/>
    </location>
</feature>
<dbReference type="InterPro" id="IPR010909">
    <property type="entry name" value="PLAC"/>
</dbReference>
<dbReference type="PROSITE" id="PS50900">
    <property type="entry name" value="PLAC"/>
    <property type="match status" value="1"/>
</dbReference>
<dbReference type="Pfam" id="PF08686">
    <property type="entry name" value="PLAC"/>
    <property type="match status" value="1"/>
</dbReference>
<evidence type="ECO:0000256" key="4">
    <source>
        <dbReference type="ARBA" id="ARBA00022737"/>
    </source>
</evidence>
<dbReference type="GO" id="GO:0004222">
    <property type="term" value="F:metalloendopeptidase activity"/>
    <property type="evidence" value="ECO:0007669"/>
    <property type="project" value="TreeGrafter"/>
</dbReference>
<dbReference type="Ensembl" id="ENSACLT00000070366.1">
    <property type="protein sequence ID" value="ENSACLP00000048692.1"/>
    <property type="gene ID" value="ENSACLG00000020296.2"/>
</dbReference>
<evidence type="ECO:0000256" key="1">
    <source>
        <dbReference type="ARBA" id="ARBA00004613"/>
    </source>
</evidence>
<feature type="compositionally biased region" description="Pro residues" evidence="5">
    <location>
        <begin position="80"/>
        <end position="92"/>
    </location>
</feature>
<feature type="compositionally biased region" description="Basic residues" evidence="5">
    <location>
        <begin position="224"/>
        <end position="233"/>
    </location>
</feature>
<dbReference type="GO" id="GO:0005576">
    <property type="term" value="C:extracellular region"/>
    <property type="evidence" value="ECO:0007669"/>
    <property type="project" value="UniProtKB-SubCell"/>
</dbReference>
<dbReference type="GO" id="GO:0006508">
    <property type="term" value="P:proteolysis"/>
    <property type="evidence" value="ECO:0007669"/>
    <property type="project" value="TreeGrafter"/>
</dbReference>
<evidence type="ECO:0000256" key="6">
    <source>
        <dbReference type="SAM" id="Phobius"/>
    </source>
</evidence>
<dbReference type="Gene3D" id="2.60.120.830">
    <property type="match status" value="1"/>
</dbReference>